<evidence type="ECO:0000313" key="2">
    <source>
        <dbReference type="EMBL" id="ELU09508.1"/>
    </source>
</evidence>
<reference evidence="3" key="3">
    <citation type="submission" date="2015-06" db="UniProtKB">
        <authorList>
            <consortium name="EnsemblMetazoa"/>
        </authorList>
    </citation>
    <scope>IDENTIFICATION</scope>
</reference>
<reference evidence="4" key="1">
    <citation type="submission" date="2012-12" db="EMBL/GenBank/DDBJ databases">
        <authorList>
            <person name="Hellsten U."/>
            <person name="Grimwood J."/>
            <person name="Chapman J.A."/>
            <person name="Shapiro H."/>
            <person name="Aerts A."/>
            <person name="Otillar R.P."/>
            <person name="Terry A.Y."/>
            <person name="Boore J.L."/>
            <person name="Simakov O."/>
            <person name="Marletaz F."/>
            <person name="Cho S.-J."/>
            <person name="Edsinger-Gonzales E."/>
            <person name="Havlak P."/>
            <person name="Kuo D.-H."/>
            <person name="Larsson T."/>
            <person name="Lv J."/>
            <person name="Arendt D."/>
            <person name="Savage R."/>
            <person name="Osoegawa K."/>
            <person name="de Jong P."/>
            <person name="Lindberg D.R."/>
            <person name="Seaver E.C."/>
            <person name="Weisblat D.A."/>
            <person name="Putnam N.H."/>
            <person name="Grigoriev I.V."/>
            <person name="Rokhsar D.S."/>
        </authorList>
    </citation>
    <scope>NUCLEOTIDE SEQUENCE</scope>
    <source>
        <strain evidence="4">I ESC-2004</strain>
    </source>
</reference>
<feature type="region of interest" description="Disordered" evidence="1">
    <location>
        <begin position="90"/>
        <end position="111"/>
    </location>
</feature>
<dbReference type="EMBL" id="AMQN01001011">
    <property type="status" value="NOT_ANNOTATED_CDS"/>
    <property type="molecule type" value="Genomic_DNA"/>
</dbReference>
<evidence type="ECO:0000313" key="3">
    <source>
        <dbReference type="EnsemblMetazoa" id="CapteP223679"/>
    </source>
</evidence>
<proteinExistence type="predicted"/>
<dbReference type="EMBL" id="AMQN01001010">
    <property type="status" value="NOT_ANNOTATED_CDS"/>
    <property type="molecule type" value="Genomic_DNA"/>
</dbReference>
<keyword evidence="4" id="KW-1185">Reference proteome</keyword>
<accession>R7UTN0</accession>
<organism evidence="2">
    <name type="scientific">Capitella teleta</name>
    <name type="common">Polychaete worm</name>
    <dbReference type="NCBI Taxonomy" id="283909"/>
    <lineage>
        <taxon>Eukaryota</taxon>
        <taxon>Metazoa</taxon>
        <taxon>Spiralia</taxon>
        <taxon>Lophotrochozoa</taxon>
        <taxon>Annelida</taxon>
        <taxon>Polychaeta</taxon>
        <taxon>Sedentaria</taxon>
        <taxon>Scolecida</taxon>
        <taxon>Capitellidae</taxon>
        <taxon>Capitella</taxon>
    </lineage>
</organism>
<gene>
    <name evidence="2" type="ORF">CAPTEDRAFT_223679</name>
</gene>
<feature type="compositionally biased region" description="Basic and acidic residues" evidence="1">
    <location>
        <begin position="100"/>
        <end position="111"/>
    </location>
</feature>
<dbReference type="EMBL" id="AMQN01001012">
    <property type="status" value="NOT_ANNOTATED_CDS"/>
    <property type="molecule type" value="Genomic_DNA"/>
</dbReference>
<evidence type="ECO:0000313" key="4">
    <source>
        <dbReference type="Proteomes" id="UP000014760"/>
    </source>
</evidence>
<protein>
    <submittedName>
        <fullName evidence="2 3">Uncharacterized protein</fullName>
    </submittedName>
</protein>
<dbReference type="EnsemblMetazoa" id="CapteT223679">
    <property type="protein sequence ID" value="CapteP223679"/>
    <property type="gene ID" value="CapteG223679"/>
</dbReference>
<dbReference type="Proteomes" id="UP000014760">
    <property type="component" value="Unassembled WGS sequence"/>
</dbReference>
<dbReference type="AlphaFoldDB" id="R7UTN0"/>
<dbReference type="EMBL" id="KB298217">
    <property type="protein sequence ID" value="ELU09508.1"/>
    <property type="molecule type" value="Genomic_DNA"/>
</dbReference>
<evidence type="ECO:0000256" key="1">
    <source>
        <dbReference type="SAM" id="MobiDB-lite"/>
    </source>
</evidence>
<name>R7UTN0_CAPTE</name>
<sequence length="390" mass="44240">MEHSPNVTSRCKFWSPAANECLHDYIAISKVTTTQPLGKFNHQRLDRSFIKVAALFIYYQALKPIQPIGPAKLRCISQVEDDRYAQLSSEDEFNSNAVDTEAKTKDTSGKKPDYPYSQLPIDLRFVSLTFVLFPNLRNYKAVSPNVGVAEGKIAELVSAEEQFTKFMEIQRPELCDQSLLQGHHVHWDVCLSKGNLKVEANSCDGCEFHTENSNSMLAHNMKTSLRKRLNCTLRRKIFEDPSQLVLEGCIKQAKPSGVDVVLLELGWHLWSILDTILKDEGFAKIKQIVLVAHLDQLMDKVNTKTRSFAEGCPAMVKFMSSKDSQHLEIKKIVAEHSHKLCEKHSGTFLNKESCVQLRRRGPVADLLKVQPNKKLVQQQLIGETLEMLLY</sequence>
<reference evidence="2 4" key="2">
    <citation type="journal article" date="2013" name="Nature">
        <title>Insights into bilaterian evolution from three spiralian genomes.</title>
        <authorList>
            <person name="Simakov O."/>
            <person name="Marletaz F."/>
            <person name="Cho S.J."/>
            <person name="Edsinger-Gonzales E."/>
            <person name="Havlak P."/>
            <person name="Hellsten U."/>
            <person name="Kuo D.H."/>
            <person name="Larsson T."/>
            <person name="Lv J."/>
            <person name="Arendt D."/>
            <person name="Savage R."/>
            <person name="Osoegawa K."/>
            <person name="de Jong P."/>
            <person name="Grimwood J."/>
            <person name="Chapman J.A."/>
            <person name="Shapiro H."/>
            <person name="Aerts A."/>
            <person name="Otillar R.P."/>
            <person name="Terry A.Y."/>
            <person name="Boore J.L."/>
            <person name="Grigoriev I.V."/>
            <person name="Lindberg D.R."/>
            <person name="Seaver E.C."/>
            <person name="Weisblat D.A."/>
            <person name="Putnam N.H."/>
            <person name="Rokhsar D.S."/>
        </authorList>
    </citation>
    <scope>NUCLEOTIDE SEQUENCE</scope>
    <source>
        <strain evidence="2 4">I ESC-2004</strain>
    </source>
</reference>
<dbReference type="HOGENOM" id="CLU_708314_0_0_1"/>